<feature type="transmembrane region" description="Helical" evidence="1">
    <location>
        <begin position="221"/>
        <end position="245"/>
    </location>
</feature>
<keyword evidence="1" id="KW-0472">Membrane</keyword>
<feature type="transmembrane region" description="Helical" evidence="1">
    <location>
        <begin position="82"/>
        <end position="98"/>
    </location>
</feature>
<evidence type="ECO:0000256" key="1">
    <source>
        <dbReference type="SAM" id="Phobius"/>
    </source>
</evidence>
<proteinExistence type="predicted"/>
<evidence type="ECO:0000313" key="2">
    <source>
        <dbReference type="EMBL" id="KAF2966189.1"/>
    </source>
</evidence>
<feature type="transmembrane region" description="Helical" evidence="1">
    <location>
        <begin position="118"/>
        <end position="137"/>
    </location>
</feature>
<reference evidence="2 3" key="1">
    <citation type="submission" date="2019-12" db="EMBL/GenBank/DDBJ databases">
        <title>Draft genome sequence of the ascomycete Xylaria multiplex DSM 110363.</title>
        <authorList>
            <person name="Buettner E."/>
            <person name="Kellner H."/>
        </authorList>
    </citation>
    <scope>NUCLEOTIDE SEQUENCE [LARGE SCALE GENOMIC DNA]</scope>
    <source>
        <strain evidence="2 3">DSM 110363</strain>
    </source>
</reference>
<dbReference type="EMBL" id="WUBL01000095">
    <property type="protein sequence ID" value="KAF2966189.1"/>
    <property type="molecule type" value="Genomic_DNA"/>
</dbReference>
<dbReference type="AlphaFoldDB" id="A0A7C8IKV2"/>
<name>A0A7C8IKV2_9PEZI</name>
<keyword evidence="1" id="KW-0812">Transmembrane</keyword>
<feature type="transmembrane region" description="Helical" evidence="1">
    <location>
        <begin position="309"/>
        <end position="329"/>
    </location>
</feature>
<accession>A0A7C8IKV2</accession>
<feature type="transmembrane region" description="Helical" evidence="1">
    <location>
        <begin position="157"/>
        <end position="175"/>
    </location>
</feature>
<gene>
    <name evidence="2" type="ORF">GQX73_g7378</name>
</gene>
<dbReference type="Proteomes" id="UP000481858">
    <property type="component" value="Unassembled WGS sequence"/>
</dbReference>
<keyword evidence="3" id="KW-1185">Reference proteome</keyword>
<dbReference type="InParanoid" id="A0A7C8IKV2"/>
<comment type="caution">
    <text evidence="2">The sequence shown here is derived from an EMBL/GenBank/DDBJ whole genome shotgun (WGS) entry which is preliminary data.</text>
</comment>
<feature type="transmembrane region" description="Helical" evidence="1">
    <location>
        <begin position="181"/>
        <end position="200"/>
    </location>
</feature>
<protein>
    <submittedName>
        <fullName evidence="2">Uncharacterized protein</fullName>
    </submittedName>
</protein>
<keyword evidence="1" id="KW-1133">Transmembrane helix</keyword>
<evidence type="ECO:0000313" key="3">
    <source>
        <dbReference type="Proteomes" id="UP000481858"/>
    </source>
</evidence>
<sequence length="343" mass="37548">MALMAFRIALTALTGTGLYLLWGTMVLNGSLHVMLDVGETGSFPNGRVMKTSYTGLALVDRPVCILVAFFDGLNNLIDVAPYLMLLDLVGTLLVINMMTLVEHRRSPRLGLSPTVWQYLWNCAGVAVFLPIYSLIYINKRSKEPRPIPSPEAHALPFTAIWSLLLALPLMVPALLGASPFQIQKGVITFFLLTPCFSAFQNMVREMITWTGYTGTTRPVRLAYSIVGGISALIHVCTILYVTIYAEDSLSLSRVYVPHPSNIQLGQPDVLTEASLLFIQYDYIIIHIVVVLLGIHAALNGITVGGTRSLLTTTTIIGVLGPGAGLAFVLDSMEHPKYLQTKRK</sequence>
<dbReference type="OrthoDB" id="72269at2759"/>
<feature type="transmembrane region" description="Helical" evidence="1">
    <location>
        <begin position="277"/>
        <end position="297"/>
    </location>
</feature>
<organism evidence="2 3">
    <name type="scientific">Xylaria multiplex</name>
    <dbReference type="NCBI Taxonomy" id="323545"/>
    <lineage>
        <taxon>Eukaryota</taxon>
        <taxon>Fungi</taxon>
        <taxon>Dikarya</taxon>
        <taxon>Ascomycota</taxon>
        <taxon>Pezizomycotina</taxon>
        <taxon>Sordariomycetes</taxon>
        <taxon>Xylariomycetidae</taxon>
        <taxon>Xylariales</taxon>
        <taxon>Xylariaceae</taxon>
        <taxon>Xylaria</taxon>
    </lineage>
</organism>